<protein>
    <submittedName>
        <fullName evidence="5">ATP-binding protein</fullName>
    </submittedName>
</protein>
<comment type="caution">
    <text evidence="5">The sequence shown here is derived from an EMBL/GenBank/DDBJ whole genome shotgun (WGS) entry which is preliminary data.</text>
</comment>
<name>A0ABW7WES6_9NOCA</name>
<dbReference type="InterPro" id="IPR036890">
    <property type="entry name" value="HATPase_C_sf"/>
</dbReference>
<dbReference type="Proteomes" id="UP001611450">
    <property type="component" value="Unassembled WGS sequence"/>
</dbReference>
<dbReference type="InterPro" id="IPR001876">
    <property type="entry name" value="Znf_RanBP2"/>
</dbReference>
<dbReference type="Gene3D" id="3.30.565.10">
    <property type="entry name" value="Histidine kinase-like ATPase, C-terminal domain"/>
    <property type="match status" value="1"/>
</dbReference>
<keyword evidence="5" id="KW-0067">ATP-binding</keyword>
<keyword evidence="2" id="KW-0863">Zinc-finger</keyword>
<keyword evidence="6" id="KW-1185">Reference proteome</keyword>
<dbReference type="PROSITE" id="PS01358">
    <property type="entry name" value="ZF_RANBP2_1"/>
    <property type="match status" value="1"/>
</dbReference>
<dbReference type="PROSITE" id="PS50199">
    <property type="entry name" value="ZF_RANBP2_2"/>
    <property type="match status" value="1"/>
</dbReference>
<gene>
    <name evidence="5" type="ORF">ACH47G_08495</name>
</gene>
<feature type="domain" description="RanBP2-type" evidence="4">
    <location>
        <begin position="533"/>
        <end position="558"/>
    </location>
</feature>
<evidence type="ECO:0000256" key="2">
    <source>
        <dbReference type="ARBA" id="ARBA00022771"/>
    </source>
</evidence>
<keyword evidence="1" id="KW-0479">Metal-binding</keyword>
<dbReference type="Pfam" id="PF13589">
    <property type="entry name" value="HATPase_c_3"/>
    <property type="match status" value="1"/>
</dbReference>
<evidence type="ECO:0000256" key="1">
    <source>
        <dbReference type="ARBA" id="ARBA00022723"/>
    </source>
</evidence>
<reference evidence="5 6" key="1">
    <citation type="submission" date="2024-10" db="EMBL/GenBank/DDBJ databases">
        <title>The Natural Products Discovery Center: Release of the First 8490 Sequenced Strains for Exploring Actinobacteria Biosynthetic Diversity.</title>
        <authorList>
            <person name="Kalkreuter E."/>
            <person name="Kautsar S.A."/>
            <person name="Yang D."/>
            <person name="Bader C.D."/>
            <person name="Teijaro C.N."/>
            <person name="Fluegel L."/>
            <person name="Davis C.M."/>
            <person name="Simpson J.R."/>
            <person name="Lauterbach L."/>
            <person name="Steele A.D."/>
            <person name="Gui C."/>
            <person name="Meng S."/>
            <person name="Li G."/>
            <person name="Viehrig K."/>
            <person name="Ye F."/>
            <person name="Su P."/>
            <person name="Kiefer A.F."/>
            <person name="Nichols A."/>
            <person name="Cepeda A.J."/>
            <person name="Yan W."/>
            <person name="Fan B."/>
            <person name="Jiang Y."/>
            <person name="Adhikari A."/>
            <person name="Zheng C.-J."/>
            <person name="Schuster L."/>
            <person name="Cowan T.M."/>
            <person name="Smanski M.J."/>
            <person name="Chevrette M.G."/>
            <person name="De Carvalho L.P.S."/>
            <person name="Shen B."/>
        </authorList>
    </citation>
    <scope>NUCLEOTIDE SEQUENCE [LARGE SCALE GENOMIC DNA]</scope>
    <source>
        <strain evidence="5 6">NPDC019626</strain>
    </source>
</reference>
<accession>A0ABW7WES6</accession>
<evidence type="ECO:0000313" key="5">
    <source>
        <dbReference type="EMBL" id="MFI2320514.1"/>
    </source>
</evidence>
<evidence type="ECO:0000313" key="6">
    <source>
        <dbReference type="Proteomes" id="UP001611450"/>
    </source>
</evidence>
<dbReference type="GO" id="GO:0005524">
    <property type="term" value="F:ATP binding"/>
    <property type="evidence" value="ECO:0007669"/>
    <property type="project" value="UniProtKB-KW"/>
</dbReference>
<sequence length="842" mass="94875">MSHKLLDITPTPEVLVALTRTPITEVDALSELIDNAIDCFYAARVAGQLTPVQQVLIELPGLSEVKRGEGVVRVRDTGPGLTEEQIAGAMTAGYSDKNHYDTLGLFGMGFNIATGKLGRVTKVISARAEDDHAVQVILDIPKLQRARTYTVEAERIAKPPQLTHGTVVEIRSWWPDGDANSGFIRKLAQIPKDTVRERIGRRYATLLRGELGSPVRISVNNRPCRAYEHCTWSEVRFVEHQKYGKIPARLTFDEEVDRSRRCLKDGVEFGNRDSCPRCGDSESREVVQKVRGWVGIQRFDDANDFGIDLIRNGRAIREAEKASFFEHADEVTGKLEREYPIDQQYGRIVGEVHLDQVPVDFQKQDFQRTTAEWQAAMRFLRGGSLLPTKWRDDEPNMSPVSRLFQGYRKTRNFGRSDMYMGQYNKVKGKAERIPREIEREYYQKFLDREPGYYDDAKWWELVESANEPPLEELLECPVCGSQNSKGAESCFGCGRVFDGRPCRNTECQTVLARSAKACSQCGTSQVVEVLIPWTCTFCDTDNEAGEGQCHTCGSLKDAPHPASMEALSLGAELRVDLGAESLTTILADGKYSNPLDISVYAVQRPIAAAYGRPPVPLVTYPESGHLKIYIDLAHPVFTDMSLYPQYLVATEAAQYLYNLHLHLLRRPGHTIAVLTSDLLKQGWGEDVDENADTVRNTIKELFGAIIEKVQNAPRAEDFYRELDDVQQRAMADAMIKSGVDLAELGRMKSTGSYLRYCDRETLAAFFNFHPQDWFGGAVWKDAWPQESDMGPVVTEKVRHELQVKYLRCLEDAASYLRYEQPERLIVVRARAAAEFLADKLSS</sequence>
<keyword evidence="3" id="KW-0862">Zinc</keyword>
<dbReference type="RefSeq" id="WP_396945084.1">
    <property type="nucleotide sequence ID" value="NZ_JBIRXV010000001.1"/>
</dbReference>
<dbReference type="SUPFAM" id="SSF55874">
    <property type="entry name" value="ATPase domain of HSP90 chaperone/DNA topoisomerase II/histidine kinase"/>
    <property type="match status" value="1"/>
</dbReference>
<dbReference type="EMBL" id="JBIRXV010000001">
    <property type="protein sequence ID" value="MFI2320514.1"/>
    <property type="molecule type" value="Genomic_DNA"/>
</dbReference>
<dbReference type="SMART" id="SM00547">
    <property type="entry name" value="ZnF_RBZ"/>
    <property type="match status" value="2"/>
</dbReference>
<proteinExistence type="predicted"/>
<keyword evidence="5" id="KW-0547">Nucleotide-binding</keyword>
<evidence type="ECO:0000259" key="4">
    <source>
        <dbReference type="PROSITE" id="PS50199"/>
    </source>
</evidence>
<organism evidence="5 6">
    <name type="scientific">Nocardia beijingensis</name>
    <dbReference type="NCBI Taxonomy" id="95162"/>
    <lineage>
        <taxon>Bacteria</taxon>
        <taxon>Bacillati</taxon>
        <taxon>Actinomycetota</taxon>
        <taxon>Actinomycetes</taxon>
        <taxon>Mycobacteriales</taxon>
        <taxon>Nocardiaceae</taxon>
        <taxon>Nocardia</taxon>
    </lineage>
</organism>
<evidence type="ECO:0000256" key="3">
    <source>
        <dbReference type="ARBA" id="ARBA00022833"/>
    </source>
</evidence>